<sequence length="1251" mass="137624">MGDAREFYAERLTELIDRSGLRIDQVPGRVSRPAGARWQINAQRLSDWQAGKNVPNKEPAAALVRSLITRARERGVLAEDVTKGLFDEALWQSWRKKARAHRVNNSAAFHPRTTAVLTDATEPPVNVVFAEDHLPRLRHLTEMALQEAGQVPWDFFTGGPKGEFAAGLYVHRELENVLLDAMVAEPGRTLLVRGEPGYGKTSLLWGLSARLLEDDAAEVFLIKSVWLLGPAPLVESVMLEAAVRHLAEQGVRCTVLIDTADVLAGDERAQLALRALVKVVTERGASVVVTSRPAEANALPSFWRGFMLGPYATGVGPDGSLSEFERAVAAHARLYCGTRQQAEKLADQLLSAVARRQPIEPLCRRPLTLRMLSELYSPGTVPSTVDVTGLYETYWLDRVQEDRRVGIAAHDTADASENLESCAVELALRMLRVGVPQTVLDADLRPRRRKEIALLCRRGVGAVSDGEFQFFHQTFFEYAAARGLLTKYGDHALAMLRDRVLAYPADYVRLAVFEQTWLCAWRRPELRPAAVRLAQELLAEGSENQEHVPYAVRRVILSVLFQVSEVPTILYAEWNRLIRASDVSMLRDGLLLAPAPRRHFSDGDVEILTHCVARDDAIWVTVLGVLDRLADRDPERADDILDALGILEKAESLPFTELSARYELPSLLAKLAVARPEHALAHLARLCRLAVRRRNPAYLARSFAEVRQAKIGRPRLVAEWADSVPGGGLGEEQVLVLAYALLHRDRILAEAEDVGWDAPLRALRELVDRKPATLDARDRAVFGGILQAFADSAPAEYAAPLAEIIESIDNLGLFGELHRGWLAALIASPRCSLRESAVTWLVSGLPASHSRPNDLRQRLADSVRRALERPDFPISVAAEIAAAAVRRIDHTEPWLDPDVMLRLVIRAAVAQIPEAVDAVHQLSDPGHSLTKAAARTVSQKLRDPVSDLSEAELTIKLALDREDLKSLGRLELPASFVQEHQQVLVRLINAGHGSKDSERQRLSAELRLRLAQDTGLPIPTWEELLAALDLAREPRTGEALVGLILHGAVRRDYGYPEARDVLAGRLRKDDAGLLVPENDVLAARRALVSLGAVLGAPGESAALLNVAFLGPVDGQALAKASSFLLTSHRLGPHLTGEQSTEFLLAMGRRLVAEGVSESVRKDNAARWRPALAEAVERASLADRLRILAATPELDPQLASALVLKFDLLGAPAIRSGLARLIDDPRTDGQVRRSARIALQRTPQTSDLWSFE</sequence>
<reference evidence="2" key="1">
    <citation type="journal article" date="2019" name="Int. J. Syst. Evol. Microbiol.">
        <title>The Global Catalogue of Microorganisms (GCM) 10K type strain sequencing project: providing services to taxonomists for standard genome sequencing and annotation.</title>
        <authorList>
            <consortium name="The Broad Institute Genomics Platform"/>
            <consortium name="The Broad Institute Genome Sequencing Center for Infectious Disease"/>
            <person name="Wu L."/>
            <person name="Ma J."/>
        </authorList>
    </citation>
    <scope>NUCLEOTIDE SEQUENCE [LARGE SCALE GENOMIC DNA]</scope>
    <source>
        <strain evidence="2">JCM 9377</strain>
    </source>
</reference>
<dbReference type="Proteomes" id="UP001501237">
    <property type="component" value="Unassembled WGS sequence"/>
</dbReference>
<dbReference type="Gene3D" id="3.40.50.300">
    <property type="entry name" value="P-loop containing nucleotide triphosphate hydrolases"/>
    <property type="match status" value="1"/>
</dbReference>
<keyword evidence="2" id="KW-1185">Reference proteome</keyword>
<dbReference type="InterPro" id="IPR027417">
    <property type="entry name" value="P-loop_NTPase"/>
</dbReference>
<evidence type="ECO:0000313" key="1">
    <source>
        <dbReference type="EMBL" id="GAA3234481.1"/>
    </source>
</evidence>
<gene>
    <name evidence="1" type="ORF">GCM10010468_67660</name>
</gene>
<evidence type="ECO:0000313" key="2">
    <source>
        <dbReference type="Proteomes" id="UP001501237"/>
    </source>
</evidence>
<evidence type="ECO:0008006" key="3">
    <source>
        <dbReference type="Google" id="ProtNLM"/>
    </source>
</evidence>
<dbReference type="EMBL" id="BAAAUV010000026">
    <property type="protein sequence ID" value="GAA3234481.1"/>
    <property type="molecule type" value="Genomic_DNA"/>
</dbReference>
<dbReference type="RefSeq" id="WP_344836551.1">
    <property type="nucleotide sequence ID" value="NZ_BAAAUV010000026.1"/>
</dbReference>
<name>A0ABP6QKD5_9ACTN</name>
<protein>
    <recommendedName>
        <fullName evidence="3">AAA+ ATPase domain-containing protein</fullName>
    </recommendedName>
</protein>
<accession>A0ABP6QKD5</accession>
<comment type="caution">
    <text evidence="1">The sequence shown here is derived from an EMBL/GenBank/DDBJ whole genome shotgun (WGS) entry which is preliminary data.</text>
</comment>
<dbReference type="SUPFAM" id="SSF52540">
    <property type="entry name" value="P-loop containing nucleoside triphosphate hydrolases"/>
    <property type="match status" value="1"/>
</dbReference>
<proteinExistence type="predicted"/>
<organism evidence="1 2">
    <name type="scientific">Actinocorallia longicatena</name>
    <dbReference type="NCBI Taxonomy" id="111803"/>
    <lineage>
        <taxon>Bacteria</taxon>
        <taxon>Bacillati</taxon>
        <taxon>Actinomycetota</taxon>
        <taxon>Actinomycetes</taxon>
        <taxon>Streptosporangiales</taxon>
        <taxon>Thermomonosporaceae</taxon>
        <taxon>Actinocorallia</taxon>
    </lineage>
</organism>